<organism evidence="3 4">
    <name type="scientific">Psilocybe cf. subviscida</name>
    <dbReference type="NCBI Taxonomy" id="2480587"/>
    <lineage>
        <taxon>Eukaryota</taxon>
        <taxon>Fungi</taxon>
        <taxon>Dikarya</taxon>
        <taxon>Basidiomycota</taxon>
        <taxon>Agaricomycotina</taxon>
        <taxon>Agaricomycetes</taxon>
        <taxon>Agaricomycetidae</taxon>
        <taxon>Agaricales</taxon>
        <taxon>Agaricineae</taxon>
        <taxon>Strophariaceae</taxon>
        <taxon>Psilocybe</taxon>
    </lineage>
</organism>
<dbReference type="AlphaFoldDB" id="A0A8H5BS53"/>
<evidence type="ECO:0000256" key="1">
    <source>
        <dbReference type="SAM" id="Coils"/>
    </source>
</evidence>
<sequence length="1176" mass="133223">MPPSIERDVIAGRIQDELVDMEDLKFREWHSQVGIIELVDRGDPNNIFAAPVVCTDQHFKPRMPSHPVAKAAIVVSLVLQNIYFVKRQAIRVHLAGMKSVLKANNATEAVVNSIPLDPRTCSSTVDLDPVTSHHLVCPACHCLYPYHGEFDESTTPVMCSFRSTPTSAPCNADLWKERRLEGNLAKLVPVRTYLHHDLMSWVGRLLSRPGMEEYLDRPFIPRTDPDSPVEGVWHSEVFQSLKDAAGRSFFPGPGNECRLVFGLSIDGFVPLLGKTQNASATGIWLVLFNLPDHLRHLPQNLFLVGIIPGPNKPSKEQINHYLRLLVHDLLPFWNPGVFYSRTAKFRCGRLTLAMLALHIMDHPGLRQILGLAAASTSHYMCVDCDLDIDDIHITDQKEWPQTDIEHIRRFATLWKDAASEDHQQQIFDACGWRWSALWELPYWNPILYSVVDSMHTLDLNLFQNHIRNLFRIDTEHPGGDRKLALKTKPLKKKDEKDEEKKKNVCKALLKDNSPSLLYDLLSISRPTLYSICVEFRVVRPGQTEITGTRWQLACNLHSWRLTLRDDSILLPKPREFPQDQSPQAILKELSGPKRSQGEQVILGLLCASPPQNDGRRSTNKSLQDAIIYCIQEEPAKRDVLMSFLPPSKRMAVEEKLAVSESESDAPSETEAEITDNDGSMAQTSRSGKKVNEGRKTKHRVIRQLTESGTPEEVTENRRKAFGSARIPLYLELCDILGIEIQPDARQKQDLHDAIVEAIDESEEKHALLRSLVPEKKQFDAVLGDDVMNCVWDDMKRTQLPSWISSAPSNWGTAKRGTLSADNWQVICTIHRPVTLIWLWRDVGNDSRKKALLRNFMDLVTASRVARLRVSSPAQVAQYDECITRYVRDIQILYPAHRLKPTHHTAMHIGDNIRKFGPVKDINTKFYERDIKFLHFIPINGKFGEIESTMLKHATRYSNLSALLADNEQLQNDVSDLIKTSESIKKEDLRGFDLANILDPSQKSFSIPTSLSPISLADNTAVAIAESQNLHKLEAVRSDVYELPRVAHLGVQFGVFESQYYRDSSIIFKMSDDPVGRSRTGVIYNIFAQSCLDADGHTRIHAFLLVSEHRSIAEDGLHDPYLEFGFAAGHLCRAQSCAWHIIHLSEVISHFVSTMVSDTDLVHVLPMDRLMHNSDHF</sequence>
<keyword evidence="4" id="KW-1185">Reference proteome</keyword>
<name>A0A8H5BS53_9AGAR</name>
<reference evidence="3 4" key="1">
    <citation type="journal article" date="2020" name="ISME J.">
        <title>Uncovering the hidden diversity of litter-decomposition mechanisms in mushroom-forming fungi.</title>
        <authorList>
            <person name="Floudas D."/>
            <person name="Bentzer J."/>
            <person name="Ahren D."/>
            <person name="Johansson T."/>
            <person name="Persson P."/>
            <person name="Tunlid A."/>
        </authorList>
    </citation>
    <scope>NUCLEOTIDE SEQUENCE [LARGE SCALE GENOMIC DNA]</scope>
    <source>
        <strain evidence="3 4">CBS 101986</strain>
    </source>
</reference>
<dbReference type="EMBL" id="JAACJJ010000004">
    <property type="protein sequence ID" value="KAF5328338.1"/>
    <property type="molecule type" value="Genomic_DNA"/>
</dbReference>
<dbReference type="PANTHER" id="PTHR46579:SF1">
    <property type="entry name" value="F5_8 TYPE C DOMAIN-CONTAINING PROTEIN"/>
    <property type="match status" value="1"/>
</dbReference>
<dbReference type="PANTHER" id="PTHR46579">
    <property type="entry name" value="F5/8 TYPE C DOMAIN-CONTAINING PROTEIN-RELATED"/>
    <property type="match status" value="1"/>
</dbReference>
<dbReference type="InterPro" id="IPR004242">
    <property type="entry name" value="Transposase_21"/>
</dbReference>
<dbReference type="OrthoDB" id="3039677at2759"/>
<evidence type="ECO:0000256" key="2">
    <source>
        <dbReference type="SAM" id="MobiDB-lite"/>
    </source>
</evidence>
<evidence type="ECO:0000313" key="4">
    <source>
        <dbReference type="Proteomes" id="UP000567179"/>
    </source>
</evidence>
<dbReference type="Proteomes" id="UP000567179">
    <property type="component" value="Unassembled WGS sequence"/>
</dbReference>
<feature type="coiled-coil region" evidence="1">
    <location>
        <begin position="959"/>
        <end position="986"/>
    </location>
</feature>
<dbReference type="Pfam" id="PF02992">
    <property type="entry name" value="Transposase_21"/>
    <property type="match status" value="1"/>
</dbReference>
<evidence type="ECO:0000313" key="3">
    <source>
        <dbReference type="EMBL" id="KAF5328338.1"/>
    </source>
</evidence>
<feature type="compositionally biased region" description="Polar residues" evidence="2">
    <location>
        <begin position="676"/>
        <end position="685"/>
    </location>
</feature>
<keyword evidence="1" id="KW-0175">Coiled coil</keyword>
<accession>A0A8H5BS53</accession>
<protein>
    <submittedName>
        <fullName evidence="3">Uncharacterized protein</fullName>
    </submittedName>
</protein>
<feature type="region of interest" description="Disordered" evidence="2">
    <location>
        <begin position="654"/>
        <end position="697"/>
    </location>
</feature>
<gene>
    <name evidence="3" type="ORF">D9619_013337</name>
</gene>
<comment type="caution">
    <text evidence="3">The sequence shown here is derived from an EMBL/GenBank/DDBJ whole genome shotgun (WGS) entry which is preliminary data.</text>
</comment>
<feature type="compositionally biased region" description="Acidic residues" evidence="2">
    <location>
        <begin position="661"/>
        <end position="675"/>
    </location>
</feature>
<proteinExistence type="predicted"/>